<dbReference type="SUPFAM" id="SSF69593">
    <property type="entry name" value="Glycerol-3-phosphate (1)-acyltransferase"/>
    <property type="match status" value="2"/>
</dbReference>
<protein>
    <submittedName>
        <fullName evidence="4">Glycerol-3-phosphate O-acyltransferase</fullName>
    </submittedName>
</protein>
<keyword evidence="2" id="KW-0812">Transmembrane</keyword>
<dbReference type="PANTHER" id="PTHR31605:SF0">
    <property type="entry name" value="GLYCEROL-3-PHOSPHATE O-ACYLTRANSFERASE 1"/>
    <property type="match status" value="1"/>
</dbReference>
<dbReference type="Pfam" id="PF01553">
    <property type="entry name" value="Acyltransferase"/>
    <property type="match status" value="2"/>
</dbReference>
<evidence type="ECO:0000256" key="1">
    <source>
        <dbReference type="SAM" id="MobiDB-lite"/>
    </source>
</evidence>
<dbReference type="Proteomes" id="UP000298030">
    <property type="component" value="Unassembled WGS sequence"/>
</dbReference>
<dbReference type="InterPro" id="IPR052744">
    <property type="entry name" value="GPAT/DAPAT"/>
</dbReference>
<evidence type="ECO:0000259" key="3">
    <source>
        <dbReference type="SMART" id="SM00563"/>
    </source>
</evidence>
<feature type="compositionally biased region" description="Low complexity" evidence="1">
    <location>
        <begin position="643"/>
        <end position="656"/>
    </location>
</feature>
<dbReference type="GO" id="GO:0008654">
    <property type="term" value="P:phospholipid biosynthetic process"/>
    <property type="evidence" value="ECO:0007669"/>
    <property type="project" value="TreeGrafter"/>
</dbReference>
<dbReference type="GO" id="GO:0016287">
    <property type="term" value="F:glycerone-phosphate O-acyltransferase activity"/>
    <property type="evidence" value="ECO:0007669"/>
    <property type="project" value="TreeGrafter"/>
</dbReference>
<dbReference type="AlphaFoldDB" id="A0A4Y7TPM7"/>
<organism evidence="4 5">
    <name type="scientific">Coprinellus micaceus</name>
    <name type="common">Glistening ink-cap mushroom</name>
    <name type="synonym">Coprinus micaceus</name>
    <dbReference type="NCBI Taxonomy" id="71717"/>
    <lineage>
        <taxon>Eukaryota</taxon>
        <taxon>Fungi</taxon>
        <taxon>Dikarya</taxon>
        <taxon>Basidiomycota</taxon>
        <taxon>Agaricomycotina</taxon>
        <taxon>Agaricomycetes</taxon>
        <taxon>Agaricomycetidae</taxon>
        <taxon>Agaricales</taxon>
        <taxon>Agaricineae</taxon>
        <taxon>Psathyrellaceae</taxon>
        <taxon>Coprinellus</taxon>
    </lineage>
</organism>
<feature type="domain" description="Phospholipid/glycerol acyltransferase" evidence="3">
    <location>
        <begin position="48"/>
        <end position="271"/>
    </location>
</feature>
<dbReference type="SMART" id="SM00563">
    <property type="entry name" value="PlsC"/>
    <property type="match status" value="1"/>
</dbReference>
<feature type="region of interest" description="Disordered" evidence="1">
    <location>
        <begin position="705"/>
        <end position="741"/>
    </location>
</feature>
<name>A0A4Y7TPM7_COPMI</name>
<dbReference type="EMBL" id="QPFP01000006">
    <property type="protein sequence ID" value="TEB35904.1"/>
    <property type="molecule type" value="Genomic_DNA"/>
</dbReference>
<feature type="compositionally biased region" description="Polar residues" evidence="1">
    <location>
        <begin position="706"/>
        <end position="718"/>
    </location>
</feature>
<keyword evidence="4" id="KW-0012">Acyltransferase</keyword>
<keyword evidence="4" id="KW-0808">Transferase</keyword>
<keyword evidence="2" id="KW-0472">Membrane</keyword>
<comment type="caution">
    <text evidence="4">The sequence shown here is derived from an EMBL/GenBank/DDBJ whole genome shotgun (WGS) entry which is preliminary data.</text>
</comment>
<dbReference type="GO" id="GO:0004366">
    <property type="term" value="F:glycerol-3-phosphate O-acyltransferase activity"/>
    <property type="evidence" value="ECO:0007669"/>
    <property type="project" value="TreeGrafter"/>
</dbReference>
<dbReference type="PANTHER" id="PTHR31605">
    <property type="entry name" value="GLYCEROL-3-PHOSPHATE O-ACYLTRANSFERASE 1"/>
    <property type="match status" value="1"/>
</dbReference>
<dbReference type="InterPro" id="IPR002123">
    <property type="entry name" value="Plipid/glycerol_acylTrfase"/>
</dbReference>
<proteinExistence type="predicted"/>
<dbReference type="STRING" id="71717.A0A4Y7TPM7"/>
<sequence>MSKPQADSSGSPVPYEAVMMFWKLVTQIFFREIRPRGAFNIPRTGPVIFVAAPHNNQFLDPLLLSLEVWRETHRSVRFLAAAKSMHRKDVGFFIKMMNSIPVERAADSAKAGQGRVWISADDPCLILGEGTQFTKDFSPRTQILLPKSVNSAVAEVSEVISDTQLKIKREFGGDSGKGTNRIREKVVELEKGGVKGLDYKKMPFVDQSEMYRHVYQALKNGGSIGIFPEGGSHDRTDLLPLKAGVSIMALGAMANDPNCQVKIVPVGLSYFHAHRFRSRAVVEFGSAMDVPPEFVEMFKQGGTQKREAIAKFLDLIYSGLRTVTVRAPDYDTLMLIQAVRRLYKSPAQHLTLGQVVELNRRLLEGYNHFKDEPRVQNLRKDVLKYNRLIRDLGLRDHQVPRAQKASWKALGLLTYRLGLLAVWIVLALPGTILNAPMFILASIISRKKAKEALAASSVKIAGRDVLATWKVLIALGVTPVLYTIYAIIATVIAFRANAPLKWRLLTPFIVASILPFANLAALKFGEAGMDVVKSLPPLIVALLPGQQRYLEKVKALRENLANEVASLINDFGPKIYDDFDGTRIVGPTASVPSNSQNSGLFRRKSSVGAVDAQGLGLTHPMTWLDERLFGWSQSSRRGTSVWSGSAADDASRMASRVGSPDISDDEDAGDYDNVVGVIDDHHLSAVKSRSRNSSFADLQRLRMAGLSSSKPPVQSTATGVAEHEDSHLTSRNAHSPHARRMSLTDAVPVERIAALDRQEPFDEATHDLNEEISHAKSS</sequence>
<dbReference type="OrthoDB" id="2427554at2759"/>
<keyword evidence="2" id="KW-1133">Transmembrane helix</keyword>
<evidence type="ECO:0000313" key="5">
    <source>
        <dbReference type="Proteomes" id="UP000298030"/>
    </source>
</evidence>
<feature type="transmembrane region" description="Helical" evidence="2">
    <location>
        <begin position="465"/>
        <end position="492"/>
    </location>
</feature>
<evidence type="ECO:0000256" key="2">
    <source>
        <dbReference type="SAM" id="Phobius"/>
    </source>
</evidence>
<gene>
    <name evidence="4" type="ORF">FA13DRAFT_1787370</name>
</gene>
<keyword evidence="5" id="KW-1185">Reference proteome</keyword>
<feature type="region of interest" description="Disordered" evidence="1">
    <location>
        <begin position="756"/>
        <end position="778"/>
    </location>
</feature>
<accession>A0A4Y7TPM7</accession>
<evidence type="ECO:0000313" key="4">
    <source>
        <dbReference type="EMBL" id="TEB35904.1"/>
    </source>
</evidence>
<feature type="region of interest" description="Disordered" evidence="1">
    <location>
        <begin position="636"/>
        <end position="668"/>
    </location>
</feature>
<feature type="transmembrane region" description="Helical" evidence="2">
    <location>
        <begin position="420"/>
        <end position="444"/>
    </location>
</feature>
<reference evidence="4 5" key="1">
    <citation type="journal article" date="2019" name="Nat. Ecol. Evol.">
        <title>Megaphylogeny resolves global patterns of mushroom evolution.</title>
        <authorList>
            <person name="Varga T."/>
            <person name="Krizsan K."/>
            <person name="Foldi C."/>
            <person name="Dima B."/>
            <person name="Sanchez-Garcia M."/>
            <person name="Sanchez-Ramirez S."/>
            <person name="Szollosi G.J."/>
            <person name="Szarkandi J.G."/>
            <person name="Papp V."/>
            <person name="Albert L."/>
            <person name="Andreopoulos W."/>
            <person name="Angelini C."/>
            <person name="Antonin V."/>
            <person name="Barry K.W."/>
            <person name="Bougher N.L."/>
            <person name="Buchanan P."/>
            <person name="Buyck B."/>
            <person name="Bense V."/>
            <person name="Catcheside P."/>
            <person name="Chovatia M."/>
            <person name="Cooper J."/>
            <person name="Damon W."/>
            <person name="Desjardin D."/>
            <person name="Finy P."/>
            <person name="Geml J."/>
            <person name="Haridas S."/>
            <person name="Hughes K."/>
            <person name="Justo A."/>
            <person name="Karasinski D."/>
            <person name="Kautmanova I."/>
            <person name="Kiss B."/>
            <person name="Kocsube S."/>
            <person name="Kotiranta H."/>
            <person name="LaButti K.M."/>
            <person name="Lechner B.E."/>
            <person name="Liimatainen K."/>
            <person name="Lipzen A."/>
            <person name="Lukacs Z."/>
            <person name="Mihaltcheva S."/>
            <person name="Morgado L.N."/>
            <person name="Niskanen T."/>
            <person name="Noordeloos M.E."/>
            <person name="Ohm R.A."/>
            <person name="Ortiz-Santana B."/>
            <person name="Ovrebo C."/>
            <person name="Racz N."/>
            <person name="Riley R."/>
            <person name="Savchenko A."/>
            <person name="Shiryaev A."/>
            <person name="Soop K."/>
            <person name="Spirin V."/>
            <person name="Szebenyi C."/>
            <person name="Tomsovsky M."/>
            <person name="Tulloss R.E."/>
            <person name="Uehling J."/>
            <person name="Grigoriev I.V."/>
            <person name="Vagvolgyi C."/>
            <person name="Papp T."/>
            <person name="Martin F.M."/>
            <person name="Miettinen O."/>
            <person name="Hibbett D.S."/>
            <person name="Nagy L.G."/>
        </authorList>
    </citation>
    <scope>NUCLEOTIDE SEQUENCE [LARGE SCALE GENOMIC DNA]</scope>
    <source>
        <strain evidence="4 5">FP101781</strain>
    </source>
</reference>